<dbReference type="InterPro" id="IPR017451">
    <property type="entry name" value="F-box-assoc_interact_dom"/>
</dbReference>
<sequence length="303" mass="34482">MVYFVSLILSVVAAYIFAILPSECLRPFDVLVPSHASLDSSALVILGFGYHRETNGYKVVRILFFQQNEYEDVLLNEDPEYSGEGCEVEVYTLGTNSWKKILVHFPWTMTDVSSGEFLDGCIHWMTVNPEQDFVELILAFDVGDEVFREIRLPDYRSEYVELDISVCVHKESLALFVYPSEHDGGYVCCYLWVMKEYGVVQSWTKQLSLVMEGVYKDLSFTKFEEILFVDSDDDMFLIDFKNGLLKYLGDIRQGLDKVYVVPFMESLVLLEGSLLKGISHKGMQSLEKCDNGSTSGEGKNGEL</sequence>
<dbReference type="InterPro" id="IPR050796">
    <property type="entry name" value="SCF_F-box_component"/>
</dbReference>
<dbReference type="InterPro" id="IPR006527">
    <property type="entry name" value="F-box-assoc_dom_typ1"/>
</dbReference>
<proteinExistence type="predicted"/>
<dbReference type="Proteomes" id="UP000325577">
    <property type="component" value="Linkage Group LG10"/>
</dbReference>
<reference evidence="2 3" key="1">
    <citation type="submission" date="2019-09" db="EMBL/GenBank/DDBJ databases">
        <title>A chromosome-level genome assembly of the Chinese tupelo Nyssa sinensis.</title>
        <authorList>
            <person name="Yang X."/>
            <person name="Kang M."/>
            <person name="Yang Y."/>
            <person name="Xiong H."/>
            <person name="Wang M."/>
            <person name="Zhang Z."/>
            <person name="Wang Z."/>
            <person name="Wu H."/>
            <person name="Ma T."/>
            <person name="Liu J."/>
            <person name="Xi Z."/>
        </authorList>
    </citation>
    <scope>NUCLEOTIDE SEQUENCE [LARGE SCALE GENOMIC DNA]</scope>
    <source>
        <strain evidence="2">J267</strain>
        <tissue evidence="2">Leaf</tissue>
    </source>
</reference>
<evidence type="ECO:0000259" key="1">
    <source>
        <dbReference type="Pfam" id="PF07734"/>
    </source>
</evidence>
<dbReference type="OrthoDB" id="1932945at2759"/>
<feature type="domain" description="F-box associated beta-propeller type 1" evidence="1">
    <location>
        <begin position="42"/>
        <end position="237"/>
    </location>
</feature>
<dbReference type="Pfam" id="PF07734">
    <property type="entry name" value="FBA_1"/>
    <property type="match status" value="1"/>
</dbReference>
<gene>
    <name evidence="2" type="ORF">F0562_020041</name>
</gene>
<dbReference type="EMBL" id="CM018033">
    <property type="protein sequence ID" value="KAA8545257.1"/>
    <property type="molecule type" value="Genomic_DNA"/>
</dbReference>
<evidence type="ECO:0000313" key="3">
    <source>
        <dbReference type="Proteomes" id="UP000325577"/>
    </source>
</evidence>
<dbReference type="AlphaFoldDB" id="A0A5J5BU25"/>
<dbReference type="NCBIfam" id="TIGR01640">
    <property type="entry name" value="F_box_assoc_1"/>
    <property type="match status" value="1"/>
</dbReference>
<dbReference type="PANTHER" id="PTHR31672">
    <property type="entry name" value="BNACNNG10540D PROTEIN"/>
    <property type="match status" value="1"/>
</dbReference>
<organism evidence="2 3">
    <name type="scientific">Nyssa sinensis</name>
    <dbReference type="NCBI Taxonomy" id="561372"/>
    <lineage>
        <taxon>Eukaryota</taxon>
        <taxon>Viridiplantae</taxon>
        <taxon>Streptophyta</taxon>
        <taxon>Embryophyta</taxon>
        <taxon>Tracheophyta</taxon>
        <taxon>Spermatophyta</taxon>
        <taxon>Magnoliopsida</taxon>
        <taxon>eudicotyledons</taxon>
        <taxon>Gunneridae</taxon>
        <taxon>Pentapetalae</taxon>
        <taxon>asterids</taxon>
        <taxon>Cornales</taxon>
        <taxon>Nyssaceae</taxon>
        <taxon>Nyssa</taxon>
    </lineage>
</organism>
<dbReference type="PANTHER" id="PTHR31672:SF13">
    <property type="entry name" value="F-BOX PROTEIN CPR30-LIKE"/>
    <property type="match status" value="1"/>
</dbReference>
<protein>
    <recommendedName>
        <fullName evidence="1">F-box associated beta-propeller type 1 domain-containing protein</fullName>
    </recommendedName>
</protein>
<keyword evidence="3" id="KW-1185">Reference proteome</keyword>
<evidence type="ECO:0000313" key="2">
    <source>
        <dbReference type="EMBL" id="KAA8545257.1"/>
    </source>
</evidence>
<accession>A0A5J5BU25</accession>
<name>A0A5J5BU25_9ASTE</name>